<organism evidence="1 2">
    <name type="scientific">Nostoc commune NIES-4072</name>
    <dbReference type="NCBI Taxonomy" id="2005467"/>
    <lineage>
        <taxon>Bacteria</taxon>
        <taxon>Bacillati</taxon>
        <taxon>Cyanobacteriota</taxon>
        <taxon>Cyanophyceae</taxon>
        <taxon>Nostocales</taxon>
        <taxon>Nostocaceae</taxon>
        <taxon>Nostoc</taxon>
    </lineage>
</organism>
<gene>
    <name evidence="1" type="ORF">NIES4072_61630</name>
</gene>
<proteinExistence type="predicted"/>
<name>A0A2R5FUL0_NOSCO</name>
<sequence length="54" mass="6270">MTHGYYSGNSPKLRGNAVTEVLLIRVAIIPVQHEYFPVVQVLLEWEIYYLAHQI</sequence>
<evidence type="ECO:0000313" key="2">
    <source>
        <dbReference type="Proteomes" id="UP000245124"/>
    </source>
</evidence>
<reference evidence="1 2" key="1">
    <citation type="submission" date="2017-06" db="EMBL/GenBank/DDBJ databases">
        <title>Genome sequencing of cyanobaciteial culture collection at National Institute for Environmental Studies (NIES).</title>
        <authorList>
            <person name="Hirose Y."/>
            <person name="Shimura Y."/>
            <person name="Fujisawa T."/>
            <person name="Nakamura Y."/>
            <person name="Kawachi M."/>
        </authorList>
    </citation>
    <scope>NUCLEOTIDE SEQUENCE [LARGE SCALE GENOMIC DNA]</scope>
    <source>
        <strain evidence="1 2">NIES-4072</strain>
    </source>
</reference>
<dbReference type="AlphaFoldDB" id="A0A2R5FUL0"/>
<dbReference type="RefSeq" id="WP_181374187.1">
    <property type="nucleotide sequence ID" value="NZ_BDUD01000001.1"/>
</dbReference>
<accession>A0A2R5FUL0</accession>
<comment type="caution">
    <text evidence="1">The sequence shown here is derived from an EMBL/GenBank/DDBJ whole genome shotgun (WGS) entry which is preliminary data.</text>
</comment>
<protein>
    <submittedName>
        <fullName evidence="1">Uncharacterized protein</fullName>
    </submittedName>
</protein>
<keyword evidence="2" id="KW-1185">Reference proteome</keyword>
<evidence type="ECO:0000313" key="1">
    <source>
        <dbReference type="EMBL" id="GBG22452.1"/>
    </source>
</evidence>
<dbReference type="Proteomes" id="UP000245124">
    <property type="component" value="Unassembled WGS sequence"/>
</dbReference>
<dbReference type="EMBL" id="BDUD01000001">
    <property type="protein sequence ID" value="GBG22452.1"/>
    <property type="molecule type" value="Genomic_DNA"/>
</dbReference>